<dbReference type="RefSeq" id="WP_306680672.1">
    <property type="nucleotide sequence ID" value="NZ_JAVDBT010000010.1"/>
</dbReference>
<dbReference type="PROSITE" id="PS51257">
    <property type="entry name" value="PROKAR_LIPOPROTEIN"/>
    <property type="match status" value="1"/>
</dbReference>
<evidence type="ECO:0000313" key="2">
    <source>
        <dbReference type="EMBL" id="MDQ2066957.1"/>
    </source>
</evidence>
<sequence>MSHRGVIAILLSVVLSGCGGPYYISDSDTGGAGYGRYDEASKPVHRNGGERPRVGPPVEGPPEEEDLAIEPT</sequence>
<accession>A0ABU0VYX6</accession>
<organism evidence="2 3">
    <name type="scientific">Pseudogemmobacter lacusdianii</name>
    <dbReference type="NCBI Taxonomy" id="3069608"/>
    <lineage>
        <taxon>Bacteria</taxon>
        <taxon>Pseudomonadati</taxon>
        <taxon>Pseudomonadota</taxon>
        <taxon>Alphaproteobacteria</taxon>
        <taxon>Rhodobacterales</taxon>
        <taxon>Paracoccaceae</taxon>
        <taxon>Pseudogemmobacter</taxon>
    </lineage>
</organism>
<evidence type="ECO:0000313" key="3">
    <source>
        <dbReference type="Proteomes" id="UP001239680"/>
    </source>
</evidence>
<name>A0ABU0VYX6_9RHOB</name>
<gene>
    <name evidence="2" type="ORF">Q9295_11270</name>
</gene>
<evidence type="ECO:0008006" key="4">
    <source>
        <dbReference type="Google" id="ProtNLM"/>
    </source>
</evidence>
<reference evidence="2 3" key="1">
    <citation type="submission" date="2023-08" db="EMBL/GenBank/DDBJ databases">
        <title>Characterization of two Paracoccaceae strains isolated from Phycosphere and proposal of Xinfangfangia lacusdiani sp. nov.</title>
        <authorList>
            <person name="Deng Y."/>
            <person name="Zhang Y.Q."/>
        </authorList>
    </citation>
    <scope>NUCLEOTIDE SEQUENCE [LARGE SCALE GENOMIC DNA]</scope>
    <source>
        <strain evidence="2 3">CPCC 101601</strain>
    </source>
</reference>
<comment type="caution">
    <text evidence="2">The sequence shown here is derived from an EMBL/GenBank/DDBJ whole genome shotgun (WGS) entry which is preliminary data.</text>
</comment>
<dbReference type="Proteomes" id="UP001239680">
    <property type="component" value="Unassembled WGS sequence"/>
</dbReference>
<proteinExistence type="predicted"/>
<feature type="region of interest" description="Disordered" evidence="1">
    <location>
        <begin position="28"/>
        <end position="72"/>
    </location>
</feature>
<protein>
    <recommendedName>
        <fullName evidence="4">Argininosuccinate lyase</fullName>
    </recommendedName>
</protein>
<feature type="compositionally biased region" description="Acidic residues" evidence="1">
    <location>
        <begin position="61"/>
        <end position="72"/>
    </location>
</feature>
<dbReference type="EMBL" id="JAVDBT010000010">
    <property type="protein sequence ID" value="MDQ2066957.1"/>
    <property type="molecule type" value="Genomic_DNA"/>
</dbReference>
<keyword evidence="3" id="KW-1185">Reference proteome</keyword>
<evidence type="ECO:0000256" key="1">
    <source>
        <dbReference type="SAM" id="MobiDB-lite"/>
    </source>
</evidence>
<feature type="compositionally biased region" description="Basic and acidic residues" evidence="1">
    <location>
        <begin position="36"/>
        <end position="53"/>
    </location>
</feature>